<sequence>MWYSSPWTQCNVACGNGTQRRDIICVQKTGTDFTVAPAGQCAELEKPAAVQECEMGPCRPQWFTTEWSACSQSCGKGLQVREVRCLTVDKQYSQEYEKCRDHRPNCMMVVQARLCVYAYYKTACCASCTQSAQRAKRH</sequence>
<dbReference type="PROSITE" id="PS50900">
    <property type="entry name" value="PLAC"/>
    <property type="match status" value="1"/>
</dbReference>
<organism evidence="6 7">
    <name type="scientific">Muraenolepis orangiensis</name>
    <name type="common">Patagonian moray cod</name>
    <dbReference type="NCBI Taxonomy" id="630683"/>
    <lineage>
        <taxon>Eukaryota</taxon>
        <taxon>Metazoa</taxon>
        <taxon>Chordata</taxon>
        <taxon>Craniata</taxon>
        <taxon>Vertebrata</taxon>
        <taxon>Euteleostomi</taxon>
        <taxon>Actinopterygii</taxon>
        <taxon>Neopterygii</taxon>
        <taxon>Teleostei</taxon>
        <taxon>Neoteleostei</taxon>
        <taxon>Acanthomorphata</taxon>
        <taxon>Zeiogadaria</taxon>
        <taxon>Gadariae</taxon>
        <taxon>Gadiformes</taxon>
        <taxon>Muraenolepidoidei</taxon>
        <taxon>Muraenolepididae</taxon>
        <taxon>Muraenolepis</taxon>
    </lineage>
</organism>
<evidence type="ECO:0000256" key="4">
    <source>
        <dbReference type="ARBA" id="ARBA00022737"/>
    </source>
</evidence>
<reference evidence="6" key="1">
    <citation type="submission" date="2022-07" db="EMBL/GenBank/DDBJ databases">
        <title>Chromosome-level genome of Muraenolepis orangiensis.</title>
        <authorList>
            <person name="Kim J."/>
        </authorList>
    </citation>
    <scope>NUCLEOTIDE SEQUENCE</scope>
    <source>
        <strain evidence="6">KU_S4_2022</strain>
        <tissue evidence="6">Muscle</tissue>
    </source>
</reference>
<feature type="domain" description="PLAC" evidence="5">
    <location>
        <begin position="95"/>
        <end position="132"/>
    </location>
</feature>
<dbReference type="Pfam" id="PF08686">
    <property type="entry name" value="PLAC"/>
    <property type="match status" value="1"/>
</dbReference>
<evidence type="ECO:0000259" key="5">
    <source>
        <dbReference type="PROSITE" id="PS50900"/>
    </source>
</evidence>
<dbReference type="Proteomes" id="UP001148018">
    <property type="component" value="Unassembled WGS sequence"/>
</dbReference>
<dbReference type="GO" id="GO:0031012">
    <property type="term" value="C:extracellular matrix"/>
    <property type="evidence" value="ECO:0007669"/>
    <property type="project" value="TreeGrafter"/>
</dbReference>
<protein>
    <recommendedName>
        <fullName evidence="5">PLAC domain-containing protein</fullName>
    </recommendedName>
</protein>
<keyword evidence="2" id="KW-0964">Secreted</keyword>
<dbReference type="InterPro" id="IPR010909">
    <property type="entry name" value="PLAC"/>
</dbReference>
<evidence type="ECO:0000256" key="2">
    <source>
        <dbReference type="ARBA" id="ARBA00022525"/>
    </source>
</evidence>
<evidence type="ECO:0000313" key="7">
    <source>
        <dbReference type="Proteomes" id="UP001148018"/>
    </source>
</evidence>
<dbReference type="AlphaFoldDB" id="A0A9Q0DYY2"/>
<dbReference type="PROSITE" id="PS50092">
    <property type="entry name" value="TSP1"/>
    <property type="match status" value="2"/>
</dbReference>
<dbReference type="InterPro" id="IPR000884">
    <property type="entry name" value="TSP1_rpt"/>
</dbReference>
<dbReference type="OrthoDB" id="10062690at2759"/>
<dbReference type="Pfam" id="PF19030">
    <property type="entry name" value="TSP1_ADAMTS"/>
    <property type="match status" value="1"/>
</dbReference>
<comment type="subcellular location">
    <subcellularLocation>
        <location evidence="1">Secreted</location>
    </subcellularLocation>
</comment>
<keyword evidence="7" id="KW-1185">Reference proteome</keyword>
<dbReference type="SMART" id="SM00209">
    <property type="entry name" value="TSP1"/>
    <property type="match status" value="2"/>
</dbReference>
<name>A0A9Q0DYY2_9TELE</name>
<dbReference type="SUPFAM" id="SSF82895">
    <property type="entry name" value="TSP-1 type 1 repeat"/>
    <property type="match status" value="2"/>
</dbReference>
<evidence type="ECO:0000256" key="3">
    <source>
        <dbReference type="ARBA" id="ARBA00022729"/>
    </source>
</evidence>
<comment type="caution">
    <text evidence="6">The sequence shown here is derived from an EMBL/GenBank/DDBJ whole genome shotgun (WGS) entry which is preliminary data.</text>
</comment>
<dbReference type="EMBL" id="JANIIK010000109">
    <property type="protein sequence ID" value="KAJ3597510.1"/>
    <property type="molecule type" value="Genomic_DNA"/>
</dbReference>
<dbReference type="GO" id="GO:0006508">
    <property type="term" value="P:proteolysis"/>
    <property type="evidence" value="ECO:0007669"/>
    <property type="project" value="TreeGrafter"/>
</dbReference>
<dbReference type="GO" id="GO:0030198">
    <property type="term" value="P:extracellular matrix organization"/>
    <property type="evidence" value="ECO:0007669"/>
    <property type="project" value="TreeGrafter"/>
</dbReference>
<dbReference type="InterPro" id="IPR050439">
    <property type="entry name" value="ADAMTS_ADAMTS-like"/>
</dbReference>
<gene>
    <name evidence="6" type="ORF">NHX12_001033</name>
</gene>
<dbReference type="GO" id="GO:0005576">
    <property type="term" value="C:extracellular region"/>
    <property type="evidence" value="ECO:0007669"/>
    <property type="project" value="UniProtKB-SubCell"/>
</dbReference>
<accession>A0A9Q0DYY2</accession>
<dbReference type="FunFam" id="2.20.100.10:FF:000005">
    <property type="entry name" value="ADAM metallopeptidase with thrombospondin type 1 motif 9"/>
    <property type="match status" value="1"/>
</dbReference>
<keyword evidence="3" id="KW-0732">Signal</keyword>
<dbReference type="GO" id="GO:0004222">
    <property type="term" value="F:metalloendopeptidase activity"/>
    <property type="evidence" value="ECO:0007669"/>
    <property type="project" value="TreeGrafter"/>
</dbReference>
<proteinExistence type="predicted"/>
<dbReference type="Gene3D" id="2.20.100.10">
    <property type="entry name" value="Thrombospondin type-1 (TSP1) repeat"/>
    <property type="match status" value="2"/>
</dbReference>
<keyword evidence="4" id="KW-0677">Repeat</keyword>
<evidence type="ECO:0000313" key="6">
    <source>
        <dbReference type="EMBL" id="KAJ3597510.1"/>
    </source>
</evidence>
<evidence type="ECO:0000256" key="1">
    <source>
        <dbReference type="ARBA" id="ARBA00004613"/>
    </source>
</evidence>
<dbReference type="InterPro" id="IPR036383">
    <property type="entry name" value="TSP1_rpt_sf"/>
</dbReference>
<dbReference type="PANTHER" id="PTHR13723:SF281">
    <property type="entry name" value="PAPILIN"/>
    <property type="match status" value="1"/>
</dbReference>
<dbReference type="Pfam" id="PF00090">
    <property type="entry name" value="TSP_1"/>
    <property type="match status" value="1"/>
</dbReference>
<dbReference type="PANTHER" id="PTHR13723">
    <property type="entry name" value="ADAMTS A DISINTEGRIN AND METALLOPROTEASE WITH THROMBOSPONDIN MOTIFS PROTEASE"/>
    <property type="match status" value="1"/>
</dbReference>